<feature type="transmembrane region" description="Helical" evidence="5">
    <location>
        <begin position="127"/>
        <end position="160"/>
    </location>
</feature>
<dbReference type="InterPro" id="IPR004895">
    <property type="entry name" value="Prenylated_rab_accept_PRA1"/>
</dbReference>
<protein>
    <recommendedName>
        <fullName evidence="5">PRA1 family protein</fullName>
    </recommendedName>
</protein>
<dbReference type="EMBL" id="CDMZ01000066">
    <property type="protein sequence ID" value="CEM05795.1"/>
    <property type="molecule type" value="Genomic_DNA"/>
</dbReference>
<name>A0A0G4F2L5_9ALVE</name>
<feature type="transmembrane region" description="Helical" evidence="5">
    <location>
        <begin position="88"/>
        <end position="106"/>
    </location>
</feature>
<dbReference type="PANTHER" id="PTHR19317:SF0">
    <property type="entry name" value="PRENYLATED RAB ACCEPTOR PROTEIN 1"/>
    <property type="match status" value="1"/>
</dbReference>
<keyword evidence="3 5" id="KW-1133">Transmembrane helix</keyword>
<dbReference type="VEuPathDB" id="CryptoDB:Cvel_2646"/>
<dbReference type="PANTHER" id="PTHR19317">
    <property type="entry name" value="PRENYLATED RAB ACCEPTOR 1-RELATED"/>
    <property type="match status" value="1"/>
</dbReference>
<evidence type="ECO:0000256" key="2">
    <source>
        <dbReference type="ARBA" id="ARBA00022692"/>
    </source>
</evidence>
<gene>
    <name evidence="6" type="ORF">Cvel_2646</name>
</gene>
<comment type="subcellular location">
    <subcellularLocation>
        <location evidence="1 5">Membrane</location>
        <topology evidence="1 5">Multi-pass membrane protein</topology>
    </subcellularLocation>
</comment>
<reference evidence="6" key="1">
    <citation type="submission" date="2014-11" db="EMBL/GenBank/DDBJ databases">
        <authorList>
            <person name="Otto D Thomas"/>
            <person name="Naeem Raeece"/>
        </authorList>
    </citation>
    <scope>NUCLEOTIDE SEQUENCE</scope>
</reference>
<comment type="similarity">
    <text evidence="5">Belongs to the PRA1 family.</text>
</comment>
<feature type="transmembrane region" description="Helical" evidence="5">
    <location>
        <begin position="64"/>
        <end position="82"/>
    </location>
</feature>
<keyword evidence="2 5" id="KW-0812">Transmembrane</keyword>
<keyword evidence="4 5" id="KW-0472">Membrane</keyword>
<evidence type="ECO:0000313" key="6">
    <source>
        <dbReference type="EMBL" id="CEM05795.1"/>
    </source>
</evidence>
<dbReference type="Pfam" id="PF03208">
    <property type="entry name" value="PRA1"/>
    <property type="match status" value="1"/>
</dbReference>
<dbReference type="GO" id="GO:0005794">
    <property type="term" value="C:Golgi apparatus"/>
    <property type="evidence" value="ECO:0007669"/>
    <property type="project" value="TreeGrafter"/>
</dbReference>
<sequence length="182" mass="19562">MMASQPDTSSSVGSSSSKMIEQLGQTVKEQLSSVRKWDGDFVTKEAFSWPQTGAQAKDRMEGNLKFFAANYAVIVCVLMLTVLLLNPFLFLVGALVLGLHIGVQMSKLDTQPVVVGGQKVGKMQAQIIVSVLSVLILLYFAGTLIFALLGVSVFVVGLHAVLHQGSKHKEPDEESPVGDEQA</sequence>
<proteinExistence type="inferred from homology"/>
<evidence type="ECO:0000256" key="3">
    <source>
        <dbReference type="ARBA" id="ARBA00022989"/>
    </source>
</evidence>
<evidence type="ECO:0000256" key="1">
    <source>
        <dbReference type="ARBA" id="ARBA00004141"/>
    </source>
</evidence>
<evidence type="ECO:0000256" key="5">
    <source>
        <dbReference type="RuleBase" id="RU363107"/>
    </source>
</evidence>
<accession>A0A0G4F2L5</accession>
<dbReference type="AlphaFoldDB" id="A0A0G4F2L5"/>
<evidence type="ECO:0000256" key="4">
    <source>
        <dbReference type="ARBA" id="ARBA00023136"/>
    </source>
</evidence>
<organism evidence="6">
    <name type="scientific">Chromera velia CCMP2878</name>
    <dbReference type="NCBI Taxonomy" id="1169474"/>
    <lineage>
        <taxon>Eukaryota</taxon>
        <taxon>Sar</taxon>
        <taxon>Alveolata</taxon>
        <taxon>Colpodellida</taxon>
        <taxon>Chromeraceae</taxon>
        <taxon>Chromera</taxon>
    </lineage>
</organism>
<dbReference type="GO" id="GO:0016020">
    <property type="term" value="C:membrane"/>
    <property type="evidence" value="ECO:0007669"/>
    <property type="project" value="UniProtKB-SubCell"/>
</dbReference>